<evidence type="ECO:0000259" key="19">
    <source>
        <dbReference type="PROSITE" id="PS51456"/>
    </source>
</evidence>
<feature type="region of interest" description="Disordered" evidence="15">
    <location>
        <begin position="715"/>
        <end position="736"/>
    </location>
</feature>
<dbReference type="CDD" id="cd23767">
    <property type="entry name" value="IQCD"/>
    <property type="match status" value="1"/>
</dbReference>
<evidence type="ECO:0000256" key="8">
    <source>
        <dbReference type="ARBA" id="ARBA00022771"/>
    </source>
</evidence>
<dbReference type="InterPro" id="IPR002219">
    <property type="entry name" value="PKC_DAG/PE"/>
</dbReference>
<reference evidence="20" key="3">
    <citation type="submission" date="2025-08" db="UniProtKB">
        <authorList>
            <consortium name="Ensembl"/>
        </authorList>
    </citation>
    <scope>IDENTIFICATION</scope>
    <source>
        <strain evidence="20">Brown Norway</strain>
    </source>
</reference>
<dbReference type="SMART" id="SM00109">
    <property type="entry name" value="C1"/>
    <property type="match status" value="1"/>
</dbReference>
<keyword evidence="21" id="KW-1185">Reference proteome</keyword>
<evidence type="ECO:0000256" key="12">
    <source>
        <dbReference type="ARBA" id="ARBA00023123"/>
    </source>
</evidence>
<evidence type="ECO:0000256" key="14">
    <source>
        <dbReference type="PROSITE-ProRule" id="PRU00782"/>
    </source>
</evidence>
<dbReference type="Gene3D" id="1.10.555.10">
    <property type="entry name" value="Rho GTPase activation protein"/>
    <property type="match status" value="1"/>
</dbReference>
<dbReference type="Gene3D" id="1.20.5.190">
    <property type="match status" value="2"/>
</dbReference>
<feature type="domain" description="Rho-GAP" evidence="18">
    <location>
        <begin position="1665"/>
        <end position="1850"/>
    </location>
</feature>
<keyword evidence="13 14" id="KW-0505">Motor protein</keyword>
<evidence type="ECO:0000256" key="13">
    <source>
        <dbReference type="ARBA" id="ARBA00023175"/>
    </source>
</evidence>
<dbReference type="SMART" id="SM00015">
    <property type="entry name" value="IQ"/>
    <property type="match status" value="4"/>
</dbReference>
<feature type="compositionally biased region" description="Basic and acidic residues" evidence="15">
    <location>
        <begin position="1250"/>
        <end position="1265"/>
    </location>
</feature>
<dbReference type="PROSITE" id="PS00479">
    <property type="entry name" value="ZF_DAG_PE_1"/>
    <property type="match status" value="1"/>
</dbReference>
<evidence type="ECO:0000256" key="2">
    <source>
        <dbReference type="ARBA" id="ARBA00008314"/>
    </source>
</evidence>
<keyword evidence="6" id="KW-0677">Repeat</keyword>
<keyword evidence="8" id="KW-0863">Zinc-finger</keyword>
<comment type="subcellular location">
    <subcellularLocation>
        <location evidence="1">Cytoplasm</location>
    </subcellularLocation>
</comment>
<feature type="compositionally biased region" description="Polar residues" evidence="15">
    <location>
        <begin position="1097"/>
        <end position="1106"/>
    </location>
</feature>
<accession>A0A0G2K8Y6</accession>
<dbReference type="InterPro" id="IPR036961">
    <property type="entry name" value="Kinesin_motor_dom_sf"/>
</dbReference>
<dbReference type="PRINTS" id="PR00193">
    <property type="entry name" value="MYOSINHEAVY"/>
</dbReference>
<evidence type="ECO:0000256" key="15">
    <source>
        <dbReference type="SAM" id="MobiDB-lite"/>
    </source>
</evidence>
<evidence type="ECO:0000259" key="18">
    <source>
        <dbReference type="PROSITE" id="PS50238"/>
    </source>
</evidence>
<keyword evidence="4" id="KW-0963">Cytoplasm</keyword>
<dbReference type="PANTHER" id="PTHR46184:SF2">
    <property type="entry name" value="UNCONVENTIONAL MYOSIN-IXB"/>
    <property type="match status" value="1"/>
</dbReference>
<dbReference type="PROSITE" id="PS50238">
    <property type="entry name" value="RHOGAP"/>
    <property type="match status" value="1"/>
</dbReference>
<dbReference type="GO" id="GO:0035556">
    <property type="term" value="P:intracellular signal transduction"/>
    <property type="evidence" value="ECO:0007669"/>
    <property type="project" value="InterPro"/>
</dbReference>
<reference evidence="24" key="1">
    <citation type="journal article" date="2012" name="Nat. Commun.">
        <title>Quantitative maps of protein phosphorylation sites across 14 different rat organs and tissues.</title>
        <authorList>
            <person name="Lundby A."/>
            <person name="Secher A."/>
            <person name="Lage K."/>
            <person name="Nordsborg N.B."/>
            <person name="Dmytriyev A."/>
            <person name="Lundby C."/>
            <person name="Olsen J.V."/>
        </authorList>
    </citation>
    <scope>IDENTIFICATION BY MASS SPECTROMETRY [LARGE SCALE ANALYSIS]</scope>
</reference>
<feature type="region of interest" description="Disordered" evidence="15">
    <location>
        <begin position="1396"/>
        <end position="1452"/>
    </location>
</feature>
<dbReference type="Pfam" id="PF00612">
    <property type="entry name" value="IQ"/>
    <property type="match status" value="4"/>
</dbReference>
<dbReference type="InterPro" id="IPR036023">
    <property type="entry name" value="MYSc_Myo9"/>
</dbReference>
<dbReference type="SUPFAM" id="SSF57889">
    <property type="entry name" value="Cysteine-rich domain"/>
    <property type="match status" value="1"/>
</dbReference>
<feature type="region of interest" description="Actin-binding" evidence="14">
    <location>
        <begin position="836"/>
        <end position="858"/>
    </location>
</feature>
<dbReference type="InterPro" id="IPR008936">
    <property type="entry name" value="Rho_GTPase_activation_prot"/>
</dbReference>
<feature type="compositionally biased region" description="Low complexity" evidence="15">
    <location>
        <begin position="1235"/>
        <end position="1247"/>
    </location>
</feature>
<dbReference type="InterPro" id="IPR000198">
    <property type="entry name" value="RhoGAP_dom"/>
</dbReference>
<feature type="region of interest" description="Disordered" evidence="15">
    <location>
        <begin position="2061"/>
        <end position="2104"/>
    </location>
</feature>
<feature type="compositionally biased region" description="Pro residues" evidence="15">
    <location>
        <begin position="1967"/>
        <end position="1983"/>
    </location>
</feature>
<name>A0A0G2K8Y6_RAT</name>
<dbReference type="PROSITE" id="PS51456">
    <property type="entry name" value="MYOSIN_MOTOR"/>
    <property type="match status" value="1"/>
</dbReference>
<evidence type="ECO:0000256" key="6">
    <source>
        <dbReference type="ARBA" id="ARBA00022737"/>
    </source>
</evidence>
<dbReference type="Gene3D" id="1.20.120.720">
    <property type="entry name" value="Myosin VI head, motor domain, U50 subdomain"/>
    <property type="match status" value="1"/>
</dbReference>
<dbReference type="Gene3D" id="3.30.60.20">
    <property type="match status" value="1"/>
</dbReference>
<dbReference type="RGD" id="3146">
    <property type="gene designation" value="Myo9b"/>
</dbReference>
<evidence type="ECO:0000256" key="9">
    <source>
        <dbReference type="ARBA" id="ARBA00022833"/>
    </source>
</evidence>
<keyword evidence="23" id="KW-1267">Proteomics identification</keyword>
<dbReference type="GO" id="GO:0000146">
    <property type="term" value="F:microfilament motor activity"/>
    <property type="evidence" value="ECO:0007669"/>
    <property type="project" value="InterPro"/>
</dbReference>
<dbReference type="GO" id="GO:0005524">
    <property type="term" value="F:ATP binding"/>
    <property type="evidence" value="ECO:0007669"/>
    <property type="project" value="UniProtKB-UniRule"/>
</dbReference>
<evidence type="ECO:0007829" key="24">
    <source>
        <dbReference type="PubMed" id="22673903"/>
    </source>
</evidence>
<dbReference type="Pfam" id="PF00788">
    <property type="entry name" value="RA"/>
    <property type="match status" value="1"/>
</dbReference>
<feature type="domain" description="Ras-associating" evidence="17">
    <location>
        <begin position="15"/>
        <end position="114"/>
    </location>
</feature>
<dbReference type="InterPro" id="IPR029071">
    <property type="entry name" value="Ubiquitin-like_domsf"/>
</dbReference>
<organism evidence="20 21">
    <name type="scientific">Rattus norvegicus</name>
    <name type="common">Rat</name>
    <dbReference type="NCBI Taxonomy" id="10116"/>
    <lineage>
        <taxon>Eukaryota</taxon>
        <taxon>Metazoa</taxon>
        <taxon>Chordata</taxon>
        <taxon>Craniata</taxon>
        <taxon>Vertebrata</taxon>
        <taxon>Euteleostomi</taxon>
        <taxon>Mammalia</taxon>
        <taxon>Eutheria</taxon>
        <taxon>Euarchontoglires</taxon>
        <taxon>Glires</taxon>
        <taxon>Rodentia</taxon>
        <taxon>Myomorpha</taxon>
        <taxon>Muroidea</taxon>
        <taxon>Muridae</taxon>
        <taxon>Murinae</taxon>
        <taxon>Rattus</taxon>
    </lineage>
</organism>
<feature type="region of interest" description="Disordered" evidence="15">
    <location>
        <begin position="1880"/>
        <end position="1906"/>
    </location>
</feature>
<dbReference type="GO" id="GO:0005096">
    <property type="term" value="F:GTPase activator activity"/>
    <property type="evidence" value="ECO:0007669"/>
    <property type="project" value="UniProtKB-KW"/>
</dbReference>
<feature type="region of interest" description="Disordered" evidence="15">
    <location>
        <begin position="1302"/>
        <end position="1382"/>
    </location>
</feature>
<evidence type="ECO:0000256" key="5">
    <source>
        <dbReference type="ARBA" id="ARBA00022723"/>
    </source>
</evidence>
<protein>
    <submittedName>
        <fullName evidence="20">Myosin IXb</fullName>
    </submittedName>
</protein>
<sequence>MSAHEAGSSGRRRPATFHLHIYPQLPSAGSQTSCRVTATKDSTTSDVIRDVVASLHLDGSKHYVLVEVKESGGEEWVLDASDSPVHRVLLWPRRAQKEHPREDGYYFLLQERNADGSIQYLHVQLLAQPTAACRLVERGLLPRPQADFDDLCNLPELNEANLLQSLKLRFVQQKIYTYAGSILVAINPFKFLPIYNPKYVKMYENQQLGKLEPHVFALADVAYYTMLRKHVNQCIVISGESGSGKTQSTNFLIHCLTALSQKGYASGVERTILGAGPVLEAFGNAKTAHNNNSSRFGKFIQVNYLESGIVRGAVVEKYLLEKSRLVSQEKDERNYHVFYYLLLGVSEEERQEFQLKQPQDYFYLNQHNLNIEDGEDLKHDFERLQQAMEMVGFLPATKKQIFSVLSAILYLGNVTYKKRATGRDEGLEVGPPEVLDTLSQLLKVKRETLVEVLTKRKTITVNDKLILPYSLSEAITARDSMAKSLYSALFDWIVLRINHALLNKKDMEEAVSCLSIGVLDIFGFEDFERNSFEQFCINYANEQLQYYFTQHIFKLEQEEYQGEGISWHNIDYTDNVGCIHLISKKPTGLFYLLDEESNFPHATSHTLLAKFKQQHEDNKYFLGTPVLEPAFIIQHFAGRVKYQIKDFREKNMDYMRPDIVALLRGSDSSYVRQLIGMDPVAVFRWAVLRAAIRAMAVLREAGRLRAERAEKAEAGVSSPVTRSHVEELPRGANTPSEKLYRDLHNQIIKSLKGLPWQGEDPRRLLQSLSRLQKPRTFFLKSKGIKQKQIIPKNLLDSKSLRLIISMTLHDRTTKSLLHLHKKKKPPSISAQFQTSLNKLLEALGKAEPFFIRCIRSNAEKKELCFDDELVLQQLRYTGMLETVRIRRSGYSAKYTFQDFTEQFQVLLPKDVQPCREAIAALLEKLQVDRQNYQIGKTKVFLKETERQALQERLHGEVLRRILLLQSWFRMVLERRHFVQMKHAALTIQACWRSYRVRRTLERTRAAVYLQAAWRGYLQRQAYHHQRHSIIRLQSLCRGHLQRRSFSQMMLEKQKAEQARETAGAEMSEGEPSPVAAGEQPSEHPVEDPESLGVETETWMNSKSPNGLSPKKEIPSPEMETPAQKTVPAESHEKVPSSREKRESRRQRGLEHVERQNKHIQSCREENSTLREPSRKASLETGESFPEDTKEPREDGLETWTETAAPSCPKQVPIVGDPPRSPSPLQRPASLDLDSRVSPVLPSSSLESPQDEDKGENSTKVQDKPESPSGSTQIQRYQHPDTERLATAVEIWRGKKLASAMLSQSLDLSEKPRTAGAALTPTEERRISFSTSDVSKLSPVKVQTSTEVDGDLSAKKPAGHKKKSEDPSAGPDAGLPTGSQGDSKSAFKRLFLHKAKDKKPSLEGVEETEGSGGQAAQEAPARKTLDVPSSQQHRHTTGEKPLKGKKNRNRKVGQITVSEKWRESVFRKITNANELKFLDEFLLNKVNDLRSQKTPIESLFIEATERFRSNIKTMYSVPNGKIHVGYKDLMENYQIVVSNLAAERGEKDTNLVLNVFQSLLDEFTRSYNKTDFEPVKGKAQKKKRKQERAVQEHNGHVFASYQVNIPQSCEQCLSYIWLMDKALLCSVCKMTCHKKCVHKIQSYCSYTGRRKSELGAEPGHFGVCVDSLTSDKASVPIVLEKLLEHVEMHGLYTEGLYRKSGAANRTRELRQALQTDPATVKLEDFPIHAITGVLKQWLRELPEPLMTFAQYGDFLRAVELPEKQEQLAAIYAVLDHLPEANHTSLERLIFHLVKVALLEDVNRMSPGALAIIFAPCLLRCPDNSDPLTSMKDVLKITTCVEMLIKEQMRKYKVKMEEINHLEAAESIAFRRLSLLRQNATKSPRTPVVQDLEELGALPEEAAGGDEDREKEILMERIQSIKEEKQDITYRLPELDPRGSDEENLDSETSASTESLLEERAVRGAAEGPPAPALPCPISPTPNPLPAATAPPRGRPTSFVTVRVKTPRRTPIMPMANIKLPPGLPLHLTSWAPALQEAAVPVKRREPPARRQDQVHSVYIAPGADLPSQGTLGPLDHHDAILPGAKRRYSDPPTYCLPSSSSQANG</sequence>
<dbReference type="InterPro" id="IPR000048">
    <property type="entry name" value="IQ_motif_EF-hand-BS"/>
</dbReference>
<keyword evidence="9" id="KW-0862">Zinc</keyword>
<dbReference type="InterPro" id="IPR046349">
    <property type="entry name" value="C1-like_sf"/>
</dbReference>
<dbReference type="Gene3D" id="3.40.850.10">
    <property type="entry name" value="Kinesin motor domain"/>
    <property type="match status" value="2"/>
</dbReference>
<keyword evidence="12 14" id="KW-0518">Myosin</keyword>
<dbReference type="SUPFAM" id="SSF52540">
    <property type="entry name" value="P-loop containing nucleoside triphosphate hydrolases"/>
    <property type="match status" value="2"/>
</dbReference>
<keyword evidence="11" id="KW-0175">Coiled coil</keyword>
<feature type="region of interest" description="Disordered" evidence="15">
    <location>
        <begin position="1049"/>
        <end position="1281"/>
    </location>
</feature>
<dbReference type="Pfam" id="PF00130">
    <property type="entry name" value="C1_1"/>
    <property type="match status" value="1"/>
</dbReference>
<evidence type="ECO:0000313" key="22">
    <source>
        <dbReference type="RGD" id="3146"/>
    </source>
</evidence>
<feature type="domain" description="Phorbol-ester/DAG-type" evidence="16">
    <location>
        <begin position="1594"/>
        <end position="1643"/>
    </location>
</feature>
<reference evidence="20" key="2">
    <citation type="submission" date="2024-01" db="EMBL/GenBank/DDBJ databases">
        <title>GRCr8: a new rat reference genome assembly contstructed from accurate long reads and long range scaffolding.</title>
        <authorList>
            <person name="Doris P.A."/>
            <person name="Kalbfleisch T."/>
            <person name="Li K."/>
            <person name="Howe K."/>
            <person name="Wood J."/>
        </authorList>
    </citation>
    <scope>NUCLEOTIDE SEQUENCE [LARGE SCALE GENOMIC DNA]</scope>
    <source>
        <strain evidence="20">Brown Norway</strain>
    </source>
</reference>
<evidence type="ECO:0000313" key="21">
    <source>
        <dbReference type="Proteomes" id="UP000002494"/>
    </source>
</evidence>
<dbReference type="SMART" id="SM00324">
    <property type="entry name" value="RhoGAP"/>
    <property type="match status" value="1"/>
</dbReference>
<dbReference type="PROSITE" id="PS50096">
    <property type="entry name" value="IQ"/>
    <property type="match status" value="3"/>
</dbReference>
<evidence type="ECO:0007829" key="23">
    <source>
        <dbReference type="PeptideAtlas" id="A0A0G2K8Y6"/>
    </source>
</evidence>
<keyword evidence="7 14" id="KW-0547">Nucleotide-binding</keyword>
<dbReference type="GO" id="GO:0003779">
    <property type="term" value="F:actin binding"/>
    <property type="evidence" value="ECO:0007669"/>
    <property type="project" value="UniProtKB-KW"/>
</dbReference>
<dbReference type="Pfam" id="PF00063">
    <property type="entry name" value="Myosin_head"/>
    <property type="match status" value="2"/>
</dbReference>
<dbReference type="GeneTree" id="ENSGT00940000156845"/>
<gene>
    <name evidence="20 22" type="primary">Myo9b</name>
</gene>
<evidence type="ECO:0000256" key="11">
    <source>
        <dbReference type="ARBA" id="ARBA00023054"/>
    </source>
</evidence>
<keyword evidence="14" id="KW-0009">Actin-binding</keyword>
<keyword evidence="10 14" id="KW-0067">ATP-binding</keyword>
<feature type="domain" description="Myosin motor" evidence="19">
    <location>
        <begin position="146"/>
        <end position="954"/>
    </location>
</feature>
<feature type="compositionally biased region" description="Basic and acidic residues" evidence="15">
    <location>
        <begin position="1129"/>
        <end position="1177"/>
    </location>
</feature>
<feature type="region of interest" description="Disordered" evidence="15">
    <location>
        <begin position="1926"/>
        <end position="1996"/>
    </location>
</feature>
<dbReference type="GO" id="GO:0008270">
    <property type="term" value="F:zinc ion binding"/>
    <property type="evidence" value="ECO:0007669"/>
    <property type="project" value="UniProtKB-KW"/>
</dbReference>
<proteinExistence type="evidence at protein level"/>
<evidence type="ECO:0000256" key="3">
    <source>
        <dbReference type="ARBA" id="ARBA00022468"/>
    </source>
</evidence>
<comment type="similarity">
    <text evidence="2 14">Belongs to the TRAFAC class myosin-kinesin ATPase superfamily. Myosin family.</text>
</comment>
<dbReference type="GO" id="GO:0016459">
    <property type="term" value="C:myosin complex"/>
    <property type="evidence" value="ECO:0007669"/>
    <property type="project" value="UniProtKB-KW"/>
</dbReference>
<dbReference type="InterPro" id="IPR001609">
    <property type="entry name" value="Myosin_head_motor_dom-like"/>
</dbReference>
<dbReference type="Gene3D" id="1.20.58.530">
    <property type="match status" value="2"/>
</dbReference>
<dbReference type="SUPFAM" id="SSF54236">
    <property type="entry name" value="Ubiquitin-like"/>
    <property type="match status" value="1"/>
</dbReference>
<dbReference type="CDD" id="cd01385">
    <property type="entry name" value="MYSc_Myo9"/>
    <property type="match status" value="1"/>
</dbReference>
<dbReference type="PANTHER" id="PTHR46184">
    <property type="entry name" value="UNCONVENTIONAL MYOSIN-IXB-LIKE PROTEIN"/>
    <property type="match status" value="1"/>
</dbReference>
<evidence type="ECO:0000259" key="16">
    <source>
        <dbReference type="PROSITE" id="PS50081"/>
    </source>
</evidence>
<keyword evidence="5" id="KW-0479">Metal-binding</keyword>
<dbReference type="Proteomes" id="UP000002494">
    <property type="component" value="Chromosome 16"/>
</dbReference>
<reference evidence="20" key="4">
    <citation type="submission" date="2025-09" db="UniProtKB">
        <authorList>
            <consortium name="Ensembl"/>
        </authorList>
    </citation>
    <scope>IDENTIFICATION</scope>
    <source>
        <strain evidence="20">Brown Norway</strain>
    </source>
</reference>
<feature type="binding site" evidence="14">
    <location>
        <begin position="239"/>
        <end position="246"/>
    </location>
    <ligand>
        <name>ATP</name>
        <dbReference type="ChEBI" id="CHEBI:30616"/>
    </ligand>
</feature>
<dbReference type="PROSITE" id="PS50200">
    <property type="entry name" value="RA"/>
    <property type="match status" value="1"/>
</dbReference>
<dbReference type="SMART" id="SM00314">
    <property type="entry name" value="RA"/>
    <property type="match status" value="1"/>
</dbReference>
<dbReference type="PROSITE" id="PS50081">
    <property type="entry name" value="ZF_DAG_PE_2"/>
    <property type="match status" value="1"/>
</dbReference>
<feature type="compositionally biased region" description="Polar residues" evidence="15">
    <location>
        <begin position="2095"/>
        <end position="2104"/>
    </location>
</feature>
<feature type="compositionally biased region" description="Basic and acidic residues" evidence="15">
    <location>
        <begin position="1186"/>
        <end position="1195"/>
    </location>
</feature>
<dbReference type="SMART" id="SM00242">
    <property type="entry name" value="MYSc"/>
    <property type="match status" value="1"/>
</dbReference>
<dbReference type="InterPro" id="IPR046987">
    <property type="entry name" value="Myo9"/>
</dbReference>
<dbReference type="InterPro" id="IPR000159">
    <property type="entry name" value="RA_dom"/>
</dbReference>
<feature type="compositionally biased region" description="Basic and acidic residues" evidence="15">
    <location>
        <begin position="1926"/>
        <end position="1939"/>
    </location>
</feature>
<dbReference type="SUPFAM" id="SSF48350">
    <property type="entry name" value="GTPase activation domain, GAP"/>
    <property type="match status" value="1"/>
</dbReference>
<dbReference type="Pfam" id="PF00620">
    <property type="entry name" value="RhoGAP"/>
    <property type="match status" value="1"/>
</dbReference>
<dbReference type="Gene3D" id="1.10.10.820">
    <property type="match status" value="1"/>
</dbReference>
<evidence type="ECO:0000256" key="10">
    <source>
        <dbReference type="ARBA" id="ARBA00022840"/>
    </source>
</evidence>
<evidence type="ECO:0000313" key="20">
    <source>
        <dbReference type="Ensembl" id="ENSRNOP00000074785.3"/>
    </source>
</evidence>
<dbReference type="GO" id="GO:0005737">
    <property type="term" value="C:cytoplasm"/>
    <property type="evidence" value="ECO:0007669"/>
    <property type="project" value="UniProtKB-SubCell"/>
</dbReference>
<dbReference type="Ensembl" id="ENSRNOT00000087576.3">
    <property type="protein sequence ID" value="ENSRNOP00000074785.3"/>
    <property type="gene ID" value="ENSRNOG00000016256.9"/>
</dbReference>
<evidence type="ECO:0000256" key="1">
    <source>
        <dbReference type="ARBA" id="ARBA00004496"/>
    </source>
</evidence>
<feature type="compositionally biased region" description="Low complexity" evidence="15">
    <location>
        <begin position="1984"/>
        <end position="1995"/>
    </location>
</feature>
<evidence type="ECO:0000259" key="17">
    <source>
        <dbReference type="PROSITE" id="PS50200"/>
    </source>
</evidence>
<evidence type="ECO:0000256" key="7">
    <source>
        <dbReference type="ARBA" id="ARBA00022741"/>
    </source>
</evidence>
<evidence type="ECO:0000256" key="4">
    <source>
        <dbReference type="ARBA" id="ARBA00022490"/>
    </source>
</evidence>
<dbReference type="InterPro" id="IPR027417">
    <property type="entry name" value="P-loop_NTPase"/>
</dbReference>
<dbReference type="CDD" id="cd20884">
    <property type="entry name" value="C1_Myosin-IXb"/>
    <property type="match status" value="1"/>
</dbReference>
<keyword evidence="3" id="KW-0343">GTPase activation</keyword>
<dbReference type="Gene3D" id="6.20.240.20">
    <property type="match status" value="1"/>
</dbReference>
<feature type="compositionally biased region" description="Polar residues" evidence="15">
    <location>
        <begin position="1327"/>
        <end position="1346"/>
    </location>
</feature>